<gene>
    <name evidence="3" type="ORF">Sya03_17640</name>
</gene>
<dbReference type="RefSeq" id="WP_203937723.1">
    <property type="nucleotide sequence ID" value="NZ_BAAAGJ010000012.1"/>
</dbReference>
<comment type="cofactor">
    <cofactor evidence="1">
        <name>Cu cation</name>
        <dbReference type="ChEBI" id="CHEBI:23378"/>
    </cofactor>
</comment>
<dbReference type="InterPro" id="IPR015943">
    <property type="entry name" value="WD40/YVTN_repeat-like_dom_sf"/>
</dbReference>
<proteinExistence type="predicted"/>
<dbReference type="InterPro" id="IPR011045">
    <property type="entry name" value="N2O_reductase_N"/>
</dbReference>
<evidence type="ECO:0008006" key="5">
    <source>
        <dbReference type="Google" id="ProtNLM"/>
    </source>
</evidence>
<sequence length="350" mass="36356">MSGRRGISRRSLIAGAGAVAAVSATGVAAASPAAAAGWWGYGNLVQAVTDGSWLYELAALPNLGRVYAANPWTGTADRRPRHTVKVINAAADAVVGEIDLGAAGSPFGLTANPETDVLYAGDQVFSKLVYRIDGRTNRVTATADVGGEPRGLAVNTATNKLYVTLTNQGRVVVLDGATLAVEATIEIGPIEPAKVAVNSRTNTVYVSNANRRGTDSSVTVIDGATNRITATVPVDRYALGIAVNAADDRVYVSNYTSETLTVLDGRTLGVVGKAYVGGSPTGVEYNPVTKKVYVTNFEQKGAVTVVDDVTHAVTRLRVRTAALGLAVDVRSGAVYASSQTEGSVFQLDRL</sequence>
<accession>A0A8J4DHT1</accession>
<dbReference type="AlphaFoldDB" id="A0A8J4DHT1"/>
<comment type="caution">
    <text evidence="3">The sequence shown here is derived from an EMBL/GenBank/DDBJ whole genome shotgun (WGS) entry which is preliminary data.</text>
</comment>
<dbReference type="SUPFAM" id="SSF50974">
    <property type="entry name" value="Nitrous oxide reductase, N-terminal domain"/>
    <property type="match status" value="1"/>
</dbReference>
<protein>
    <recommendedName>
        <fullName evidence="5">YncE family protein</fullName>
    </recommendedName>
</protein>
<name>A0A8J4DHT1_9ACTN</name>
<dbReference type="PANTHER" id="PTHR47197">
    <property type="entry name" value="PROTEIN NIRF"/>
    <property type="match status" value="1"/>
</dbReference>
<dbReference type="Gene3D" id="2.130.10.10">
    <property type="entry name" value="YVTN repeat-like/Quinoprotein amine dehydrogenase"/>
    <property type="match status" value="2"/>
</dbReference>
<reference evidence="3" key="1">
    <citation type="submission" date="2021-01" db="EMBL/GenBank/DDBJ databases">
        <title>Whole genome shotgun sequence of Spirilliplanes yamanashiensis NBRC 15828.</title>
        <authorList>
            <person name="Komaki H."/>
            <person name="Tamura T."/>
        </authorList>
    </citation>
    <scope>NUCLEOTIDE SEQUENCE</scope>
    <source>
        <strain evidence="3">NBRC 15828</strain>
    </source>
</reference>
<evidence type="ECO:0000313" key="4">
    <source>
        <dbReference type="Proteomes" id="UP000652013"/>
    </source>
</evidence>
<evidence type="ECO:0000256" key="1">
    <source>
        <dbReference type="ARBA" id="ARBA00001935"/>
    </source>
</evidence>
<feature type="signal peptide" evidence="2">
    <location>
        <begin position="1"/>
        <end position="35"/>
    </location>
</feature>
<dbReference type="InterPro" id="IPR051200">
    <property type="entry name" value="Host-pathogen_enzymatic-act"/>
</dbReference>
<evidence type="ECO:0000256" key="2">
    <source>
        <dbReference type="SAM" id="SignalP"/>
    </source>
</evidence>
<keyword evidence="4" id="KW-1185">Reference proteome</keyword>
<feature type="chain" id="PRO_5035261073" description="YncE family protein" evidence="2">
    <location>
        <begin position="36"/>
        <end position="350"/>
    </location>
</feature>
<dbReference type="Proteomes" id="UP000652013">
    <property type="component" value="Unassembled WGS sequence"/>
</dbReference>
<evidence type="ECO:0000313" key="3">
    <source>
        <dbReference type="EMBL" id="GIJ02412.1"/>
    </source>
</evidence>
<keyword evidence="2" id="KW-0732">Signal</keyword>
<organism evidence="3 4">
    <name type="scientific">Spirilliplanes yamanashiensis</name>
    <dbReference type="NCBI Taxonomy" id="42233"/>
    <lineage>
        <taxon>Bacteria</taxon>
        <taxon>Bacillati</taxon>
        <taxon>Actinomycetota</taxon>
        <taxon>Actinomycetes</taxon>
        <taxon>Micromonosporales</taxon>
        <taxon>Micromonosporaceae</taxon>
        <taxon>Spirilliplanes</taxon>
    </lineage>
</organism>
<dbReference type="PANTHER" id="PTHR47197:SF3">
    <property type="entry name" value="DIHYDRO-HEME D1 DEHYDROGENASE"/>
    <property type="match status" value="1"/>
</dbReference>
<dbReference type="PROSITE" id="PS51318">
    <property type="entry name" value="TAT"/>
    <property type="match status" value="1"/>
</dbReference>
<dbReference type="InterPro" id="IPR006311">
    <property type="entry name" value="TAT_signal"/>
</dbReference>
<dbReference type="EMBL" id="BOOY01000010">
    <property type="protein sequence ID" value="GIJ02412.1"/>
    <property type="molecule type" value="Genomic_DNA"/>
</dbReference>